<evidence type="ECO:0000256" key="1">
    <source>
        <dbReference type="SAM" id="SignalP"/>
    </source>
</evidence>
<organism evidence="3 4">
    <name type="scientific">Diacronema lutheri</name>
    <name type="common">Unicellular marine alga</name>
    <name type="synonym">Monochrysis lutheri</name>
    <dbReference type="NCBI Taxonomy" id="2081491"/>
    <lineage>
        <taxon>Eukaryota</taxon>
        <taxon>Haptista</taxon>
        <taxon>Haptophyta</taxon>
        <taxon>Pavlovophyceae</taxon>
        <taxon>Pavlovales</taxon>
        <taxon>Pavlovaceae</taxon>
        <taxon>Diacronema</taxon>
    </lineage>
</organism>
<feature type="signal peptide" evidence="1">
    <location>
        <begin position="1"/>
        <end position="21"/>
    </location>
</feature>
<feature type="chain" id="PRO_5035221371" description="DUF6816 domain-containing protein" evidence="1">
    <location>
        <begin position="22"/>
        <end position="332"/>
    </location>
</feature>
<name>A0A8J6C6B1_DIALT</name>
<accession>A0A8J6C6B1</accession>
<protein>
    <recommendedName>
        <fullName evidence="2">DUF6816 domain-containing protein</fullName>
    </recommendedName>
</protein>
<feature type="domain" description="DUF6816" evidence="2">
    <location>
        <begin position="90"/>
        <end position="303"/>
    </location>
</feature>
<evidence type="ECO:0000313" key="4">
    <source>
        <dbReference type="Proteomes" id="UP000751190"/>
    </source>
</evidence>
<dbReference type="Pfam" id="PF20670">
    <property type="entry name" value="DUF6816"/>
    <property type="match status" value="1"/>
</dbReference>
<dbReference type="InterPro" id="IPR049213">
    <property type="entry name" value="DUF6816"/>
</dbReference>
<dbReference type="EMBL" id="JAGTXO010000024">
    <property type="protein sequence ID" value="KAG8461799.1"/>
    <property type="molecule type" value="Genomic_DNA"/>
</dbReference>
<keyword evidence="4" id="KW-1185">Reference proteome</keyword>
<sequence length="332" mass="34507">MAGRALLYLSLVAAVCRPTAGARARALSRRLWVGSAASAALAARAPRGRAADAPPRDLRDAVERTVADALAGGARDLTVYARPTYGRESDDIYYPPWLAGEWLVSSKQTGLVAPLGAELFGPTGAYERARAALDEPALAYRARFARVSAAPGGGGEACVCERPFTVASISRAAMGADAVLAAGGVAQPDGALLEGATSADELEVRLRPSGAGGRTFRVQLQVVGRSARATGDGAFECAELTRQTVFAEGAAQRGAYAPAAAPSVKEIETTSTYDLQPSGRVLSRQRTATFLVADGAYTLPSSDLAALARARAAGRYAVDVRTYELQYARAAD</sequence>
<reference evidence="3" key="1">
    <citation type="submission" date="2021-05" db="EMBL/GenBank/DDBJ databases">
        <title>The genome of the haptophyte Pavlova lutheri (Diacronema luteri, Pavlovales) - a model for lipid biosynthesis in eukaryotic algae.</title>
        <authorList>
            <person name="Hulatt C.J."/>
            <person name="Posewitz M.C."/>
        </authorList>
    </citation>
    <scope>NUCLEOTIDE SEQUENCE</scope>
    <source>
        <strain evidence="3">NIVA-4/92</strain>
    </source>
</reference>
<dbReference type="OMA" id="YNAREIA"/>
<dbReference type="AlphaFoldDB" id="A0A8J6C6B1"/>
<comment type="caution">
    <text evidence="3">The sequence shown here is derived from an EMBL/GenBank/DDBJ whole genome shotgun (WGS) entry which is preliminary data.</text>
</comment>
<gene>
    <name evidence="3" type="ORF">KFE25_001417</name>
</gene>
<evidence type="ECO:0000259" key="2">
    <source>
        <dbReference type="Pfam" id="PF20670"/>
    </source>
</evidence>
<proteinExistence type="predicted"/>
<dbReference type="Proteomes" id="UP000751190">
    <property type="component" value="Unassembled WGS sequence"/>
</dbReference>
<keyword evidence="1" id="KW-0732">Signal</keyword>
<dbReference type="OrthoDB" id="195555at2759"/>
<evidence type="ECO:0000313" key="3">
    <source>
        <dbReference type="EMBL" id="KAG8461799.1"/>
    </source>
</evidence>